<keyword evidence="4" id="KW-1185">Reference proteome</keyword>
<keyword evidence="1" id="KW-0175">Coiled coil</keyword>
<feature type="compositionally biased region" description="Polar residues" evidence="2">
    <location>
        <begin position="339"/>
        <end position="351"/>
    </location>
</feature>
<dbReference type="KEGG" id="mbrn:26239409"/>
<feature type="coiled-coil region" evidence="1">
    <location>
        <begin position="93"/>
        <end position="127"/>
    </location>
</feature>
<name>A0A7D5UTE3_9HYPO</name>
<evidence type="ECO:0008006" key="5">
    <source>
        <dbReference type="Google" id="ProtNLM"/>
    </source>
</evidence>
<feature type="compositionally biased region" description="Low complexity" evidence="2">
    <location>
        <begin position="1"/>
        <end position="11"/>
    </location>
</feature>
<dbReference type="AlphaFoldDB" id="A0A7D5UTE3"/>
<protein>
    <recommendedName>
        <fullName evidence="5">BZIP transcription factor</fullName>
    </recommendedName>
</protein>
<feature type="compositionally biased region" description="Basic and acidic residues" evidence="2">
    <location>
        <begin position="45"/>
        <end position="55"/>
    </location>
</feature>
<sequence>MASAAGDAVDSSDARSPSTAPTPGVGGTGPGPGPGPGPGATGIKRGLDGEARCDENAAGDGEAGVKKKKTGSGSRGVANLTPEQLAKKRANDREAQRAIRERTKNQIEALEKRIRDLTNQKPYQELQAVVGAKQAVEQENADIKRQLANIISILKPIVESSSGEATHVSPTHTFSPPTTAVPSPGIHQYSATTPATTASPAANLDQIQPQLQHVSPGLSDDLIGPPDAHTGLYIAQLHNQKLQLRQGLSMSGERLGLDFLLRPGERVSRIQAGANGAQDSQQYHHVPMKHDWAASQNEQEGHHPWTSSDPSGQLPESSGSDGYRQAESSPSGIVPHQAGAQQQHNPETNPNGLPFYAQQLKHSHPSCPLDSLLLNFLSERRQRIADGVPIREVIGPRYPSVSSLLNPSNSVYSHPLSRVFTDILSTFPGISRLPERVASLYVMFYLMRWQISPTRDNFKLIPECMIPKQPQMDYAHPAWLDLLPFPTMRERLTQIWNPRQYDLDNWFIPFTTSLRVSWPYEETDALLMLPDSDEVVINPVFERHIRNPDNWKLGERFARAFPELAGTYQLDPSIDC</sequence>
<feature type="region of interest" description="Disordered" evidence="2">
    <location>
        <begin position="294"/>
        <end position="356"/>
    </location>
</feature>
<proteinExistence type="predicted"/>
<dbReference type="InterPro" id="IPR021833">
    <property type="entry name" value="DUF3425"/>
</dbReference>
<gene>
    <name evidence="3" type="ORF">G6M90_00g034480</name>
</gene>
<feature type="compositionally biased region" description="Polar residues" evidence="2">
    <location>
        <begin position="305"/>
        <end position="331"/>
    </location>
</feature>
<dbReference type="PANTHER" id="PTHR37012">
    <property type="entry name" value="B-ZIP TRANSCRIPTION FACTOR (EUROFUNG)-RELATED"/>
    <property type="match status" value="1"/>
</dbReference>
<evidence type="ECO:0000256" key="1">
    <source>
        <dbReference type="SAM" id="Coils"/>
    </source>
</evidence>
<organism evidence="3 4">
    <name type="scientific">Metarhizium brunneum</name>
    <dbReference type="NCBI Taxonomy" id="500148"/>
    <lineage>
        <taxon>Eukaryota</taxon>
        <taxon>Fungi</taxon>
        <taxon>Dikarya</taxon>
        <taxon>Ascomycota</taxon>
        <taxon>Pezizomycotina</taxon>
        <taxon>Sordariomycetes</taxon>
        <taxon>Hypocreomycetidae</taxon>
        <taxon>Hypocreales</taxon>
        <taxon>Clavicipitaceae</taxon>
        <taxon>Metarhizium</taxon>
    </lineage>
</organism>
<dbReference type="Gene3D" id="1.20.5.170">
    <property type="match status" value="1"/>
</dbReference>
<dbReference type="Proteomes" id="UP000510686">
    <property type="component" value="Chromosome 2"/>
</dbReference>
<dbReference type="GeneID" id="26239409"/>
<dbReference type="CDD" id="cd14688">
    <property type="entry name" value="bZIP_YAP"/>
    <property type="match status" value="1"/>
</dbReference>
<evidence type="ECO:0000313" key="4">
    <source>
        <dbReference type="Proteomes" id="UP000510686"/>
    </source>
</evidence>
<accession>A0A7D5UTE3</accession>
<dbReference type="PANTHER" id="PTHR37012:SF2">
    <property type="entry name" value="BZIP DOMAIN-CONTAINING PROTEIN-RELATED"/>
    <property type="match status" value="1"/>
</dbReference>
<evidence type="ECO:0000313" key="3">
    <source>
        <dbReference type="EMBL" id="QLI66436.1"/>
    </source>
</evidence>
<evidence type="ECO:0000256" key="2">
    <source>
        <dbReference type="SAM" id="MobiDB-lite"/>
    </source>
</evidence>
<feature type="region of interest" description="Disordered" evidence="2">
    <location>
        <begin position="1"/>
        <end position="82"/>
    </location>
</feature>
<dbReference type="OrthoDB" id="4161589at2759"/>
<feature type="region of interest" description="Disordered" evidence="2">
    <location>
        <begin position="164"/>
        <end position="192"/>
    </location>
</feature>
<feature type="compositionally biased region" description="Polar residues" evidence="2">
    <location>
        <begin position="164"/>
        <end position="181"/>
    </location>
</feature>
<dbReference type="EMBL" id="CP058933">
    <property type="protein sequence ID" value="QLI66436.1"/>
    <property type="molecule type" value="Genomic_DNA"/>
</dbReference>
<dbReference type="Pfam" id="PF11905">
    <property type="entry name" value="DUF3425"/>
    <property type="match status" value="1"/>
</dbReference>
<dbReference type="RefSeq" id="XP_014546846.1">
    <property type="nucleotide sequence ID" value="XM_014691360.1"/>
</dbReference>
<reference evidence="3 4" key="1">
    <citation type="submission" date="2020-07" db="EMBL/GenBank/DDBJ databases">
        <title>Telomere length de novo assembly of all 7 chromosomes of the fungus, Metarhizium brunneum, using a novel assembly pipeline.</title>
        <authorList>
            <person name="Saud z."/>
            <person name="Kortsinoglou A."/>
            <person name="Kouvelis V.N."/>
            <person name="Butt T.M."/>
        </authorList>
    </citation>
    <scope>NUCLEOTIDE SEQUENCE [LARGE SCALE GENOMIC DNA]</scope>
    <source>
        <strain evidence="3 4">4556</strain>
    </source>
</reference>